<feature type="region of interest" description="Disordered" evidence="1">
    <location>
        <begin position="1"/>
        <end position="50"/>
    </location>
</feature>
<name>A0A9P7F6C9_9AGAM</name>
<organism evidence="2 3">
    <name type="scientific">Suillus discolor</name>
    <dbReference type="NCBI Taxonomy" id="1912936"/>
    <lineage>
        <taxon>Eukaryota</taxon>
        <taxon>Fungi</taxon>
        <taxon>Dikarya</taxon>
        <taxon>Basidiomycota</taxon>
        <taxon>Agaricomycotina</taxon>
        <taxon>Agaricomycetes</taxon>
        <taxon>Agaricomycetidae</taxon>
        <taxon>Boletales</taxon>
        <taxon>Suillineae</taxon>
        <taxon>Suillaceae</taxon>
        <taxon>Suillus</taxon>
    </lineage>
</organism>
<accession>A0A9P7F6C9</accession>
<feature type="compositionally biased region" description="Basic and acidic residues" evidence="1">
    <location>
        <begin position="129"/>
        <end position="138"/>
    </location>
</feature>
<feature type="region of interest" description="Disordered" evidence="1">
    <location>
        <begin position="109"/>
        <end position="229"/>
    </location>
</feature>
<dbReference type="RefSeq" id="XP_041291789.1">
    <property type="nucleotide sequence ID" value="XM_041441632.1"/>
</dbReference>
<feature type="compositionally biased region" description="Basic and acidic residues" evidence="1">
    <location>
        <begin position="178"/>
        <end position="191"/>
    </location>
</feature>
<gene>
    <name evidence="2" type="ORF">F5147DRAFT_774753</name>
</gene>
<dbReference type="EMBL" id="JABBWM010000034">
    <property type="protein sequence ID" value="KAG2106761.1"/>
    <property type="molecule type" value="Genomic_DNA"/>
</dbReference>
<dbReference type="Proteomes" id="UP000823399">
    <property type="component" value="Unassembled WGS sequence"/>
</dbReference>
<feature type="compositionally biased region" description="Low complexity" evidence="1">
    <location>
        <begin position="144"/>
        <end position="165"/>
    </location>
</feature>
<evidence type="ECO:0000313" key="3">
    <source>
        <dbReference type="Proteomes" id="UP000823399"/>
    </source>
</evidence>
<evidence type="ECO:0000313" key="2">
    <source>
        <dbReference type="EMBL" id="KAG2106761.1"/>
    </source>
</evidence>
<dbReference type="OrthoDB" id="3021720at2759"/>
<evidence type="ECO:0000256" key="1">
    <source>
        <dbReference type="SAM" id="MobiDB-lite"/>
    </source>
</evidence>
<dbReference type="GeneID" id="64703891"/>
<comment type="caution">
    <text evidence="2">The sequence shown here is derived from an EMBL/GenBank/DDBJ whole genome shotgun (WGS) entry which is preliminary data.</text>
</comment>
<dbReference type="AlphaFoldDB" id="A0A9P7F6C9"/>
<protein>
    <submittedName>
        <fullName evidence="2">Uncharacterized protein</fullName>
    </submittedName>
</protein>
<feature type="compositionally biased region" description="Acidic residues" evidence="1">
    <location>
        <begin position="119"/>
        <end position="128"/>
    </location>
</feature>
<proteinExistence type="predicted"/>
<keyword evidence="3" id="KW-1185">Reference proteome</keyword>
<reference evidence="2" key="1">
    <citation type="journal article" date="2020" name="New Phytol.">
        <title>Comparative genomics reveals dynamic genome evolution in host specialist ectomycorrhizal fungi.</title>
        <authorList>
            <person name="Lofgren L.A."/>
            <person name="Nguyen N.H."/>
            <person name="Vilgalys R."/>
            <person name="Ruytinx J."/>
            <person name="Liao H.L."/>
            <person name="Branco S."/>
            <person name="Kuo A."/>
            <person name="LaButti K."/>
            <person name="Lipzen A."/>
            <person name="Andreopoulos W."/>
            <person name="Pangilinan J."/>
            <person name="Riley R."/>
            <person name="Hundley H."/>
            <person name="Na H."/>
            <person name="Barry K."/>
            <person name="Grigoriev I.V."/>
            <person name="Stajich J.E."/>
            <person name="Kennedy P.G."/>
        </authorList>
    </citation>
    <scope>NUCLEOTIDE SEQUENCE</scope>
    <source>
        <strain evidence="2">FC423</strain>
    </source>
</reference>
<feature type="compositionally biased region" description="Polar residues" evidence="1">
    <location>
        <begin position="1"/>
        <end position="13"/>
    </location>
</feature>
<sequence length="263" mass="30429">MASYDSASTSHSVPSPPIERHRLRRKRSPSPSSQHFSVNPFAAHRTYSPSTRASDIARLLDPSYASPSHQTSFKALGSRTAIREVYVDHHGDLHDPDFRDFPTFGHAHSKPSLGRIYSDESDAEEDEEICQRRASMEKQRRRPSTTTYYASPAYYPYDEPSSYESRNLVEVEDEDEQLDHQEHAPLREKYFTSRSKSPQKHSQTEKETYPENPHIEAPQPLAPDSDWTPTCGHAIRRQWHAFTLSLRFSLFRTKRRIQRRMSG</sequence>